<protein>
    <submittedName>
        <fullName evidence="2">Uncharacterized protein</fullName>
    </submittedName>
</protein>
<evidence type="ECO:0000313" key="3">
    <source>
        <dbReference type="Proteomes" id="UP000248924"/>
    </source>
</evidence>
<evidence type="ECO:0000313" key="2">
    <source>
        <dbReference type="EMBL" id="PZG10604.1"/>
    </source>
</evidence>
<dbReference type="AlphaFoldDB" id="A0A2W2F3E9"/>
<dbReference type="Proteomes" id="UP000248924">
    <property type="component" value="Unassembled WGS sequence"/>
</dbReference>
<dbReference type="EMBL" id="POTY01000246">
    <property type="protein sequence ID" value="PZG10604.1"/>
    <property type="molecule type" value="Genomic_DNA"/>
</dbReference>
<accession>A0A2W2F3E9</accession>
<keyword evidence="3" id="KW-1185">Reference proteome</keyword>
<comment type="caution">
    <text evidence="2">The sequence shown here is derived from an EMBL/GenBank/DDBJ whole genome shotgun (WGS) entry which is preliminary data.</text>
</comment>
<feature type="transmembrane region" description="Helical" evidence="1">
    <location>
        <begin position="24"/>
        <end position="45"/>
    </location>
</feature>
<feature type="transmembrane region" description="Helical" evidence="1">
    <location>
        <begin position="112"/>
        <end position="130"/>
    </location>
</feature>
<keyword evidence="1" id="KW-1133">Transmembrane helix</keyword>
<feature type="transmembrane region" description="Helical" evidence="1">
    <location>
        <begin position="81"/>
        <end position="100"/>
    </location>
</feature>
<dbReference type="RefSeq" id="WP_111218196.1">
    <property type="nucleotide sequence ID" value="NZ_POTY01000246.1"/>
</dbReference>
<reference evidence="2 3" key="1">
    <citation type="submission" date="2018-01" db="EMBL/GenBank/DDBJ databases">
        <title>Draft genome sequence of Jishengella sp. NA12.</title>
        <authorList>
            <person name="Sahin N."/>
            <person name="Ay H."/>
            <person name="Saygin H."/>
        </authorList>
    </citation>
    <scope>NUCLEOTIDE SEQUENCE [LARGE SCALE GENOMIC DNA]</scope>
    <source>
        <strain evidence="2 3">NA12</strain>
    </source>
</reference>
<keyword evidence="1" id="KW-0472">Membrane</keyword>
<evidence type="ECO:0000256" key="1">
    <source>
        <dbReference type="SAM" id="Phobius"/>
    </source>
</evidence>
<organism evidence="2 3">
    <name type="scientific">Micromonospora craterilacus</name>
    <dbReference type="NCBI Taxonomy" id="1655439"/>
    <lineage>
        <taxon>Bacteria</taxon>
        <taxon>Bacillati</taxon>
        <taxon>Actinomycetota</taxon>
        <taxon>Actinomycetes</taxon>
        <taxon>Micromonosporales</taxon>
        <taxon>Micromonosporaceae</taxon>
        <taxon>Micromonospora</taxon>
    </lineage>
</organism>
<dbReference type="OrthoDB" id="3692345at2"/>
<keyword evidence="1" id="KW-0812">Transmembrane</keyword>
<proteinExistence type="predicted"/>
<feature type="transmembrane region" description="Helical" evidence="1">
    <location>
        <begin position="57"/>
        <end position="74"/>
    </location>
</feature>
<gene>
    <name evidence="2" type="ORF">C1I95_27900</name>
</gene>
<sequence>MSSATVADTGQAAASSAAGRIGRVLMWVAAASAAVAAASAAGMVVESEAAVRVVETWRAYGLVVFAGLFALLAWRPQAYRGVWELVIFHKLALTLTAVGYAVAGDVPGTGQILVWDGGLSVLLVVAYLLCRGWRSGARG</sequence>
<name>A0A2W2F3E9_9ACTN</name>